<evidence type="ECO:0000256" key="2">
    <source>
        <dbReference type="ARBA" id="ARBA00022692"/>
    </source>
</evidence>
<dbReference type="RefSeq" id="XP_715873.2">
    <property type="nucleotide sequence ID" value="XM_710780.2"/>
</dbReference>
<reference evidence="9 10" key="1">
    <citation type="journal article" date="2004" name="Proc. Natl. Acad. Sci. U.S.A.">
        <title>The diploid genome sequence of Candida albicans.</title>
        <authorList>
            <person name="Jones T."/>
            <person name="Federspiel N.A."/>
            <person name="Chibana H."/>
            <person name="Dungan J."/>
            <person name="Kalman S."/>
            <person name="Magee B.B."/>
            <person name="Newport G."/>
            <person name="Thorstenson Y.R."/>
            <person name="Agabian N."/>
            <person name="Magee P.T."/>
            <person name="Davis R.W."/>
            <person name="Scherer S."/>
        </authorList>
    </citation>
    <scope>NUCLEOTIDE SEQUENCE [LARGE SCALE GENOMIC DNA]</scope>
    <source>
        <strain evidence="10">SC5314 / ATCC MYA-2876</strain>
    </source>
</reference>
<proteinExistence type="predicted"/>
<name>A0A1D8PDJ2_CANAL</name>
<dbReference type="Pfam" id="PF12537">
    <property type="entry name" value="GPHR_N"/>
    <property type="match status" value="1"/>
</dbReference>
<sequence length="582" mass="65289">MSIILSVVPYFTIVSGLGIWAYKLIYHNNLIQKYSTYLYIPKVHINDYIDKNLKHLNLIRVNIDSHDDLHEEKPSVLYNSKSDMLNRIIGIVFSVTLSLSVGLILLILLELGDFLDADSRLGLFKITINTLIFLLVSVVPIFIISLLAIQDILPKTLPSAGLVSILYAVWLLVLHKCGDLTQSFNPRGDVSRHVVEKVINEVSIVGITILAILSGVGSISTPYKIFEKYKGLEPDSKDVNQVDINSTIQYFNNTLSLIAKRKSELNKLQVAAGGTVYNLPNDSHRLHKSPKKLSLLHKVQSFANISKYDSEENELIKEIESLESLKNTLYDDLVKLISKYTLQNDQYNVSLERLLYWGNMSLAIYCVYRIINVFLVKLPLLLFYGEDYYNVSSTVIDSNEEAPSSKDALAITLSKVILSVFRNLPVSEAQLVNQLSFILSASLFVCSFSNVLTTFKSFSRFFPGHSSSETTKNWLKHLIVAELVGVYVIATALLIRTNLPATLSNQISKILSLSGSAAKSPNASIEEVVFIDNWFDKIFAITCVITSIVIFMKRLLEEDRLNTDSSSYDEESFIEDSGLKLA</sequence>
<evidence type="ECO:0000313" key="10">
    <source>
        <dbReference type="Proteomes" id="UP000000559"/>
    </source>
</evidence>
<feature type="domain" description="Abscisic acid G-protein coupled receptor-like" evidence="6">
    <location>
        <begin position="350"/>
        <end position="554"/>
    </location>
</feature>
<protein>
    <recommendedName>
        <fullName evidence="11">Golgi pH regulator</fullName>
    </recommendedName>
</protein>
<evidence type="ECO:0000256" key="4">
    <source>
        <dbReference type="ARBA" id="ARBA00023136"/>
    </source>
</evidence>
<feature type="transmembrane region" description="Helical" evidence="5">
    <location>
        <begin position="88"/>
        <end position="108"/>
    </location>
</feature>
<dbReference type="PANTHER" id="PTHR15948:SF0">
    <property type="entry name" value="GOLGI PH REGULATOR A-RELATED"/>
    <property type="match status" value="1"/>
</dbReference>
<dbReference type="InterPro" id="IPR022535">
    <property type="entry name" value="Golgi_pH-regulator_cons_dom"/>
</dbReference>
<feature type="transmembrane region" description="Helical" evidence="5">
    <location>
        <begin position="431"/>
        <end position="453"/>
    </location>
</feature>
<feature type="transmembrane region" description="Helical" evidence="5">
    <location>
        <begin position="362"/>
        <end position="384"/>
    </location>
</feature>
<organism evidence="9 10">
    <name type="scientific">Candida albicans (strain SC5314 / ATCC MYA-2876)</name>
    <name type="common">Yeast</name>
    <dbReference type="NCBI Taxonomy" id="237561"/>
    <lineage>
        <taxon>Eukaryota</taxon>
        <taxon>Fungi</taxon>
        <taxon>Dikarya</taxon>
        <taxon>Ascomycota</taxon>
        <taxon>Saccharomycotina</taxon>
        <taxon>Pichiomycetes</taxon>
        <taxon>Debaryomycetaceae</taxon>
        <taxon>Candida/Lodderomyces clade</taxon>
        <taxon>Candida</taxon>
    </lineage>
</organism>
<feature type="transmembrane region" description="Helical" evidence="5">
    <location>
        <begin position="156"/>
        <end position="174"/>
    </location>
</feature>
<keyword evidence="2 5" id="KW-0812">Transmembrane</keyword>
<keyword evidence="10" id="KW-1185">Reference proteome</keyword>
<dbReference type="KEGG" id="cal:CAALFM_C105280WA"/>
<evidence type="ECO:0000313" key="9">
    <source>
        <dbReference type="EMBL" id="AOW26198.1"/>
    </source>
</evidence>
<dbReference type="SMR" id="A0A1D8PDJ2"/>
<dbReference type="PANTHER" id="PTHR15948">
    <property type="entry name" value="G-PROTEIN COUPLED RECEPTOR 89-RELATED"/>
    <property type="match status" value="1"/>
</dbReference>
<reference evidence="9 10" key="2">
    <citation type="journal article" date="2007" name="Genome Biol.">
        <title>Assembly of the Candida albicans genome into sixteen supercontigs aligned on the eight chromosomes.</title>
        <authorList>
            <person name="van het Hoog M."/>
            <person name="Rast T.J."/>
            <person name="Martchenko M."/>
            <person name="Grindle S."/>
            <person name="Dignard D."/>
            <person name="Hogues H."/>
            <person name="Cuomo C."/>
            <person name="Berriman M."/>
            <person name="Scherer S."/>
            <person name="Magee B.B."/>
            <person name="Whiteway M."/>
            <person name="Chibana H."/>
            <person name="Nantel A."/>
            <person name="Magee P.T."/>
        </authorList>
    </citation>
    <scope>GENOME REANNOTATION</scope>
    <source>
        <strain evidence="10">SC5314 / ATCC MYA-2876</strain>
    </source>
</reference>
<dbReference type="InterPro" id="IPR025969">
    <property type="entry name" value="ABA_GPCR_dom"/>
</dbReference>
<accession>A0A1D8PDJ2</accession>
<evidence type="ECO:0000259" key="6">
    <source>
        <dbReference type="Pfam" id="PF12430"/>
    </source>
</evidence>
<dbReference type="eggNOG" id="KOG2417">
    <property type="taxonomic scope" value="Eukaryota"/>
</dbReference>
<evidence type="ECO:0000256" key="1">
    <source>
        <dbReference type="ARBA" id="ARBA00004141"/>
    </source>
</evidence>
<comment type="subcellular location">
    <subcellularLocation>
        <location evidence="1">Membrane</location>
        <topology evidence="1">Multi-pass membrane protein</topology>
    </subcellularLocation>
</comment>
<dbReference type="GO" id="GO:0016020">
    <property type="term" value="C:membrane"/>
    <property type="evidence" value="ECO:0007669"/>
    <property type="project" value="UniProtKB-SubCell"/>
</dbReference>
<dbReference type="VEuPathDB" id="FungiDB:C1_05280W_A"/>
<dbReference type="Proteomes" id="UP000000559">
    <property type="component" value="Chromosome 1"/>
</dbReference>
<evidence type="ECO:0000313" key="8">
    <source>
        <dbReference type="CGD" id="CAL0000177880"/>
    </source>
</evidence>
<feature type="transmembrane region" description="Helical" evidence="5">
    <location>
        <begin position="202"/>
        <end position="223"/>
    </location>
</feature>
<dbReference type="CGD" id="CAL0000177880">
    <property type="gene designation" value="orf19.8068"/>
</dbReference>
<evidence type="ECO:0000256" key="3">
    <source>
        <dbReference type="ARBA" id="ARBA00022989"/>
    </source>
</evidence>
<gene>
    <name evidence="9" type="ordered locus">CAALFM_C105280WA</name>
    <name evidence="8" type="ordered locus">orf19.8068</name>
</gene>
<dbReference type="InterPro" id="IPR015672">
    <property type="entry name" value="GPHR/GTG"/>
</dbReference>
<dbReference type="GeneID" id="3642475"/>
<feature type="transmembrane region" description="Helical" evidence="5">
    <location>
        <begin position="474"/>
        <end position="495"/>
    </location>
</feature>
<dbReference type="FunCoup" id="A0A1D8PDJ2">
    <property type="interactions" value="183"/>
</dbReference>
<feature type="transmembrane region" description="Helical" evidence="5">
    <location>
        <begin position="128"/>
        <end position="149"/>
    </location>
</feature>
<dbReference type="AlphaFoldDB" id="A0A1D8PDJ2"/>
<reference evidence="9 10" key="3">
    <citation type="journal article" date="2013" name="Genome Biol.">
        <title>Assembly of a phased diploid Candida albicans genome facilitates allele-specific measurements and provides a simple model for repeat and indel structure.</title>
        <authorList>
            <person name="Muzzey D."/>
            <person name="Schwartz K."/>
            <person name="Weissman J.S."/>
            <person name="Sherlock G."/>
        </authorList>
    </citation>
    <scope>NUCLEOTIDE SEQUENCE [LARGE SCALE GENOMIC DNA]</scope>
    <source>
        <strain evidence="10">SC5314 / ATCC MYA-2876</strain>
    </source>
</reference>
<feature type="transmembrane region" description="Helical" evidence="5">
    <location>
        <begin position="6"/>
        <end position="25"/>
    </location>
</feature>
<feature type="domain" description="Golgi pH regulator conserved" evidence="7">
    <location>
        <begin position="193"/>
        <end position="265"/>
    </location>
</feature>
<dbReference type="EMBL" id="CP017623">
    <property type="protein sequence ID" value="AOW26198.1"/>
    <property type="molecule type" value="Genomic_DNA"/>
</dbReference>
<feature type="transmembrane region" description="Helical" evidence="5">
    <location>
        <begin position="538"/>
        <end position="556"/>
    </location>
</feature>
<evidence type="ECO:0008006" key="11">
    <source>
        <dbReference type="Google" id="ProtNLM"/>
    </source>
</evidence>
<evidence type="ECO:0000256" key="5">
    <source>
        <dbReference type="SAM" id="Phobius"/>
    </source>
</evidence>
<keyword evidence="4 5" id="KW-0472">Membrane</keyword>
<keyword evidence="3 5" id="KW-1133">Transmembrane helix</keyword>
<dbReference type="Pfam" id="PF12430">
    <property type="entry name" value="ABA_GPCR"/>
    <property type="match status" value="1"/>
</dbReference>
<evidence type="ECO:0000259" key="7">
    <source>
        <dbReference type="Pfam" id="PF12537"/>
    </source>
</evidence>
<dbReference type="InParanoid" id="A0A1D8PDJ2"/>
<dbReference type="OrthoDB" id="264392at2759"/>